<keyword evidence="4" id="KW-1185">Reference proteome</keyword>
<keyword evidence="1" id="KW-0732">Signal</keyword>
<evidence type="ECO:0000259" key="2">
    <source>
        <dbReference type="Pfam" id="PF08881"/>
    </source>
</evidence>
<evidence type="ECO:0000256" key="1">
    <source>
        <dbReference type="SAM" id="SignalP"/>
    </source>
</evidence>
<evidence type="ECO:0000313" key="4">
    <source>
        <dbReference type="Proteomes" id="UP000076874"/>
    </source>
</evidence>
<dbReference type="SUPFAM" id="SSF51322">
    <property type="entry name" value="Cyanovirin-N"/>
    <property type="match status" value="1"/>
</dbReference>
<dbReference type="AlphaFoldDB" id="A0A167UNH2"/>
<feature type="signal peptide" evidence="1">
    <location>
        <begin position="1"/>
        <end position="35"/>
    </location>
</feature>
<dbReference type="Pfam" id="PF08881">
    <property type="entry name" value="CVNH"/>
    <property type="match status" value="1"/>
</dbReference>
<dbReference type="EMBL" id="AZHD01000007">
    <property type="protein sequence ID" value="OAA61745.1"/>
    <property type="molecule type" value="Genomic_DNA"/>
</dbReference>
<gene>
    <name evidence="3" type="ORF">SPI_04604</name>
</gene>
<comment type="caution">
    <text evidence="3">The sequence shown here is derived from an EMBL/GenBank/DDBJ whole genome shotgun (WGS) entry which is preliminary data.</text>
</comment>
<dbReference type="Proteomes" id="UP000076874">
    <property type="component" value="Unassembled WGS sequence"/>
</dbReference>
<proteinExistence type="predicted"/>
<sequence length="168" mass="17418">MPRHTTSSSPSRRLPALFVLLGLVTVALLARPARAAGNFTRSCAAFTVHAGATGQVDLLSASCRADDDDGDAGTGNSTGTGSSGALHALHNSTLDLNLCLGIDQTTGQLVWSLYGKFINYCSHCVVTHRTELGCACATLSGVRRNATIDLNEGVTSVNGTLYCADNGF</sequence>
<reference evidence="3 4" key="1">
    <citation type="journal article" date="2016" name="Genome Biol. Evol.">
        <title>Divergent and convergent evolution of fungal pathogenicity.</title>
        <authorList>
            <person name="Shang Y."/>
            <person name="Xiao G."/>
            <person name="Zheng P."/>
            <person name="Cen K."/>
            <person name="Zhan S."/>
            <person name="Wang C."/>
        </authorList>
    </citation>
    <scope>NUCLEOTIDE SEQUENCE [LARGE SCALE GENOMIC DNA]</scope>
    <source>
        <strain evidence="3 4">RCEF 264</strain>
    </source>
</reference>
<dbReference type="Gene3D" id="2.30.60.10">
    <property type="entry name" value="Cyanovirin-N"/>
    <property type="match status" value="1"/>
</dbReference>
<feature type="chain" id="PRO_5007893084" evidence="1">
    <location>
        <begin position="36"/>
        <end position="168"/>
    </location>
</feature>
<name>A0A167UNH2_9HYPO</name>
<accession>A0A167UNH2</accession>
<protein>
    <submittedName>
        <fullName evidence="3">Cyanovirin-N</fullName>
    </submittedName>
</protein>
<dbReference type="InterPro" id="IPR036673">
    <property type="entry name" value="Cyanovirin-N_sf"/>
</dbReference>
<organism evidence="3 4">
    <name type="scientific">Niveomyces insectorum RCEF 264</name>
    <dbReference type="NCBI Taxonomy" id="1081102"/>
    <lineage>
        <taxon>Eukaryota</taxon>
        <taxon>Fungi</taxon>
        <taxon>Dikarya</taxon>
        <taxon>Ascomycota</taxon>
        <taxon>Pezizomycotina</taxon>
        <taxon>Sordariomycetes</taxon>
        <taxon>Hypocreomycetidae</taxon>
        <taxon>Hypocreales</taxon>
        <taxon>Cordycipitaceae</taxon>
        <taxon>Niveomyces</taxon>
    </lineage>
</organism>
<dbReference type="OrthoDB" id="2947935at2759"/>
<feature type="domain" description="Cyanovirin-N" evidence="2">
    <location>
        <begin position="89"/>
        <end position="161"/>
    </location>
</feature>
<evidence type="ECO:0000313" key="3">
    <source>
        <dbReference type="EMBL" id="OAA61745.1"/>
    </source>
</evidence>
<dbReference type="InterPro" id="IPR011058">
    <property type="entry name" value="Cyanovirin-N"/>
</dbReference>